<dbReference type="AlphaFoldDB" id="A0AAW0FUM1"/>
<accession>A0AAW0FUM1</accession>
<evidence type="ECO:0000313" key="2">
    <source>
        <dbReference type="Proteomes" id="UP001385951"/>
    </source>
</evidence>
<evidence type="ECO:0008006" key="3">
    <source>
        <dbReference type="Google" id="ProtNLM"/>
    </source>
</evidence>
<dbReference type="InterPro" id="IPR032675">
    <property type="entry name" value="LRR_dom_sf"/>
</dbReference>
<name>A0AAW0FUM1_9APHY</name>
<dbReference type="SUPFAM" id="SSF52047">
    <property type="entry name" value="RNI-like"/>
    <property type="match status" value="1"/>
</dbReference>
<dbReference type="EMBL" id="JASBNA010000035">
    <property type="protein sequence ID" value="KAK7682550.1"/>
    <property type="molecule type" value="Genomic_DNA"/>
</dbReference>
<evidence type="ECO:0000313" key="1">
    <source>
        <dbReference type="EMBL" id="KAK7682550.1"/>
    </source>
</evidence>
<sequence length="414" mass="46437">MKRMVRFLTRLKRYHSANLAQSSTVAPRISEPDPSLWSAAQRCPTEILQYIIDLILSHPDSKCFNDVFELLSECTSPQKTFQKAFNVQSTTLAPIVLTCRTWYASGISTLYATPLLATLNAVHCLRRTVGCQPGIAKHVGHILIINDIFPDPKVKPQDVPVKELFTLCPSLGNVVICNDNGPVRISCVQRQSDTHACRVSIAGSSPKYHPDPVLIPPSIASLSNLRVLFIQEYFFDDTIHFPHLPQLKSLHLVECLCRVSRSIQIPSARFPSLKMLSVQNSPIQMDDVKKIPSLMSFRLVDGNKVEPWMKMLKSSTLRELAMMFHTAQDAVASIASFPPSLKRLYVVIPMLQSFKSNDLRVFIQQVSLHGNIPIILVAFDPTGSLYYSGIMNRLASFIISNNLRGQVYLRGYED</sequence>
<dbReference type="Gene3D" id="3.80.10.10">
    <property type="entry name" value="Ribonuclease Inhibitor"/>
    <property type="match status" value="1"/>
</dbReference>
<comment type="caution">
    <text evidence="1">The sequence shown here is derived from an EMBL/GenBank/DDBJ whole genome shotgun (WGS) entry which is preliminary data.</text>
</comment>
<dbReference type="Proteomes" id="UP001385951">
    <property type="component" value="Unassembled WGS sequence"/>
</dbReference>
<keyword evidence="2" id="KW-1185">Reference proteome</keyword>
<organism evidence="1 2">
    <name type="scientific">Cerrena zonata</name>
    <dbReference type="NCBI Taxonomy" id="2478898"/>
    <lineage>
        <taxon>Eukaryota</taxon>
        <taxon>Fungi</taxon>
        <taxon>Dikarya</taxon>
        <taxon>Basidiomycota</taxon>
        <taxon>Agaricomycotina</taxon>
        <taxon>Agaricomycetes</taxon>
        <taxon>Polyporales</taxon>
        <taxon>Cerrenaceae</taxon>
        <taxon>Cerrena</taxon>
    </lineage>
</organism>
<protein>
    <recommendedName>
        <fullName evidence="3">F-box domain-containing protein</fullName>
    </recommendedName>
</protein>
<gene>
    <name evidence="1" type="ORF">QCA50_014350</name>
</gene>
<reference evidence="1 2" key="1">
    <citation type="submission" date="2022-09" db="EMBL/GenBank/DDBJ databases">
        <authorList>
            <person name="Palmer J.M."/>
        </authorList>
    </citation>
    <scope>NUCLEOTIDE SEQUENCE [LARGE SCALE GENOMIC DNA]</scope>
    <source>
        <strain evidence="1 2">DSM 7382</strain>
    </source>
</reference>
<proteinExistence type="predicted"/>